<evidence type="ECO:0000313" key="4">
    <source>
        <dbReference type="Proteomes" id="UP000192917"/>
    </source>
</evidence>
<evidence type="ECO:0000256" key="1">
    <source>
        <dbReference type="ARBA" id="ARBA00022603"/>
    </source>
</evidence>
<accession>A0A1Y6CGC9</accession>
<evidence type="ECO:0000256" key="2">
    <source>
        <dbReference type="ARBA" id="ARBA00022679"/>
    </source>
</evidence>
<dbReference type="EMBL" id="FWZX01000024">
    <property type="protein sequence ID" value="SMF62590.1"/>
    <property type="molecule type" value="Genomic_DNA"/>
</dbReference>
<keyword evidence="4" id="KW-1185">Reference proteome</keyword>
<evidence type="ECO:0000313" key="3">
    <source>
        <dbReference type="EMBL" id="SMF62590.1"/>
    </source>
</evidence>
<dbReference type="PANTHER" id="PTHR43542:SF1">
    <property type="entry name" value="METHYLTRANSFERASE"/>
    <property type="match status" value="1"/>
</dbReference>
<dbReference type="InterPro" id="IPR004398">
    <property type="entry name" value="RNA_MeTrfase_RsmD"/>
</dbReference>
<proteinExistence type="predicted"/>
<dbReference type="SUPFAM" id="SSF53335">
    <property type="entry name" value="S-adenosyl-L-methionine-dependent methyltransferases"/>
    <property type="match status" value="1"/>
</dbReference>
<dbReference type="GO" id="GO:0031167">
    <property type="term" value="P:rRNA methylation"/>
    <property type="evidence" value="ECO:0007669"/>
    <property type="project" value="InterPro"/>
</dbReference>
<name>A0A1Y6CGC9_9PROT</name>
<dbReference type="AlphaFoldDB" id="A0A1Y6CGC9"/>
<dbReference type="RefSeq" id="WP_085125086.1">
    <property type="nucleotide sequence ID" value="NZ_FWZX01000024.1"/>
</dbReference>
<dbReference type="Gene3D" id="3.40.50.150">
    <property type="entry name" value="Vaccinia Virus protein VP39"/>
    <property type="match status" value="1"/>
</dbReference>
<keyword evidence="2 3" id="KW-0808">Transferase</keyword>
<organism evidence="3 4">
    <name type="scientific">Tistlia consotensis USBA 355</name>
    <dbReference type="NCBI Taxonomy" id="560819"/>
    <lineage>
        <taxon>Bacteria</taxon>
        <taxon>Pseudomonadati</taxon>
        <taxon>Pseudomonadota</taxon>
        <taxon>Alphaproteobacteria</taxon>
        <taxon>Rhodospirillales</taxon>
        <taxon>Rhodovibrionaceae</taxon>
        <taxon>Tistlia</taxon>
    </lineage>
</organism>
<dbReference type="PANTHER" id="PTHR43542">
    <property type="entry name" value="METHYLTRANSFERASE"/>
    <property type="match status" value="1"/>
</dbReference>
<protein>
    <submittedName>
        <fullName evidence="3">16S rRNA (Guanine966-N2)-methyltransferase</fullName>
    </submittedName>
</protein>
<dbReference type="NCBIfam" id="TIGR00095">
    <property type="entry name" value="16S rRNA (guanine(966)-N(2))-methyltransferase RsmD"/>
    <property type="match status" value="1"/>
</dbReference>
<dbReference type="STRING" id="560819.SAMN05428998_12431"/>
<dbReference type="Pfam" id="PF03602">
    <property type="entry name" value="Cons_hypoth95"/>
    <property type="match status" value="1"/>
</dbReference>
<dbReference type="PIRSF" id="PIRSF004553">
    <property type="entry name" value="CHP00095"/>
    <property type="match status" value="1"/>
</dbReference>
<dbReference type="GO" id="GO:0008168">
    <property type="term" value="F:methyltransferase activity"/>
    <property type="evidence" value="ECO:0007669"/>
    <property type="project" value="UniProtKB-KW"/>
</dbReference>
<keyword evidence="1 3" id="KW-0489">Methyltransferase</keyword>
<sequence>MRIVAGSLRGRPLVAPEGQAVRPTADRTREALFGILEGGRLSDGVSPLTGALVLDAFAGTGALGLEALSRGAAEAVFIERAAPALNALRANVRSLGVAARCRIVERDALHPPPAERPAGLVLLDPPYNQGLVGPALEALRSAGWIGPETLVVVELLKAETPPLPEGFESLDDRRYGKTRLLFLRLSTAE</sequence>
<dbReference type="Proteomes" id="UP000192917">
    <property type="component" value="Unassembled WGS sequence"/>
</dbReference>
<reference evidence="3 4" key="1">
    <citation type="submission" date="2017-04" db="EMBL/GenBank/DDBJ databases">
        <authorList>
            <person name="Afonso C.L."/>
            <person name="Miller P.J."/>
            <person name="Scott M.A."/>
            <person name="Spackman E."/>
            <person name="Goraichik I."/>
            <person name="Dimitrov K.M."/>
            <person name="Suarez D.L."/>
            <person name="Swayne D.E."/>
        </authorList>
    </citation>
    <scope>NUCLEOTIDE SEQUENCE [LARGE SCALE GENOMIC DNA]</scope>
    <source>
        <strain evidence="3 4">USBA 355</strain>
    </source>
</reference>
<dbReference type="CDD" id="cd02440">
    <property type="entry name" value="AdoMet_MTases"/>
    <property type="match status" value="1"/>
</dbReference>
<gene>
    <name evidence="3" type="ORF">SAMN05428998_12431</name>
</gene>
<dbReference type="InterPro" id="IPR029063">
    <property type="entry name" value="SAM-dependent_MTases_sf"/>
</dbReference>